<dbReference type="Proteomes" id="UP001172102">
    <property type="component" value="Unassembled WGS sequence"/>
</dbReference>
<accession>A0AA40A2B3</accession>
<dbReference type="AlphaFoldDB" id="A0AA40A2B3"/>
<keyword evidence="2" id="KW-1185">Reference proteome</keyword>
<comment type="caution">
    <text evidence="1">The sequence shown here is derived from an EMBL/GenBank/DDBJ whole genome shotgun (WGS) entry which is preliminary data.</text>
</comment>
<organism evidence="1 2">
    <name type="scientific">Lasiosphaeris hirsuta</name>
    <dbReference type="NCBI Taxonomy" id="260670"/>
    <lineage>
        <taxon>Eukaryota</taxon>
        <taxon>Fungi</taxon>
        <taxon>Dikarya</taxon>
        <taxon>Ascomycota</taxon>
        <taxon>Pezizomycotina</taxon>
        <taxon>Sordariomycetes</taxon>
        <taxon>Sordariomycetidae</taxon>
        <taxon>Sordariales</taxon>
        <taxon>Lasiosphaeriaceae</taxon>
        <taxon>Lasiosphaeris</taxon>
    </lineage>
</organism>
<reference evidence="1" key="1">
    <citation type="submission" date="2023-06" db="EMBL/GenBank/DDBJ databases">
        <title>Genome-scale phylogeny and comparative genomics of the fungal order Sordariales.</title>
        <authorList>
            <consortium name="Lawrence Berkeley National Laboratory"/>
            <person name="Hensen N."/>
            <person name="Bonometti L."/>
            <person name="Westerberg I."/>
            <person name="Brannstrom I.O."/>
            <person name="Guillou S."/>
            <person name="Cros-Aarteil S."/>
            <person name="Calhoun S."/>
            <person name="Haridas S."/>
            <person name="Kuo A."/>
            <person name="Mondo S."/>
            <person name="Pangilinan J."/>
            <person name="Riley R."/>
            <person name="Labutti K."/>
            <person name="Andreopoulos B."/>
            <person name="Lipzen A."/>
            <person name="Chen C."/>
            <person name="Yanf M."/>
            <person name="Daum C."/>
            <person name="Ng V."/>
            <person name="Clum A."/>
            <person name="Steindorff A."/>
            <person name="Ohm R."/>
            <person name="Martin F."/>
            <person name="Silar P."/>
            <person name="Natvig D."/>
            <person name="Lalanne C."/>
            <person name="Gautier V."/>
            <person name="Ament-Velasquez S.L."/>
            <person name="Kruys A."/>
            <person name="Hutchinson M.I."/>
            <person name="Powell A.J."/>
            <person name="Barry K."/>
            <person name="Miller A.N."/>
            <person name="Grigoriev I.V."/>
            <person name="Debuchy R."/>
            <person name="Gladieux P."/>
            <person name="Thoren M.H."/>
            <person name="Johannesson H."/>
        </authorList>
    </citation>
    <scope>NUCLEOTIDE SEQUENCE</scope>
    <source>
        <strain evidence="1">SMH4607-1</strain>
    </source>
</reference>
<proteinExistence type="predicted"/>
<dbReference type="EMBL" id="JAUKUA010000006">
    <property type="protein sequence ID" value="KAK0707956.1"/>
    <property type="molecule type" value="Genomic_DNA"/>
</dbReference>
<gene>
    <name evidence="1" type="ORF">B0H67DRAFT_588973</name>
</gene>
<name>A0AA40A2B3_9PEZI</name>
<protein>
    <submittedName>
        <fullName evidence="1">Uncharacterized protein</fullName>
    </submittedName>
</protein>
<sequence>MLEMPMNLLLLLSPQDDGRLQTLGWQREPTICSDRYTHTKMSVSASFSEIVLVELDWTSETEDGTPFDLAGRNSALIVSEDEFEDDSSRDSVSLDVTASLTSSARQHSFQHGRRYHTFRPGRYPIPNDEIEQDREDIKHPMMLELTDGKHFLAPVVNPRRIIDLGTSSGV</sequence>
<evidence type="ECO:0000313" key="1">
    <source>
        <dbReference type="EMBL" id="KAK0707956.1"/>
    </source>
</evidence>
<evidence type="ECO:0000313" key="2">
    <source>
        <dbReference type="Proteomes" id="UP001172102"/>
    </source>
</evidence>